<accession>A0A0D6JKT0</accession>
<dbReference type="Proteomes" id="UP000033187">
    <property type="component" value="Chromosome 1"/>
</dbReference>
<dbReference type="PANTHER" id="PTHR46825:SF9">
    <property type="entry name" value="BETA-LACTAMASE-RELATED DOMAIN-CONTAINING PROTEIN"/>
    <property type="match status" value="1"/>
</dbReference>
<evidence type="ECO:0000313" key="4">
    <source>
        <dbReference type="Proteomes" id="UP000033187"/>
    </source>
</evidence>
<sequence length="417" mass="44925">MGYGCYLEAFVQIGGLMRAVVTSLALIVAFAATFLFPLSSFADDGALTSQLENLRAKYTLPSLAAAVTKGGRIVAKGVTGKRMLGGDTETKIDDRFHLGSDTKAMTATIAAMMVEDGKLSWTSTIGDVLGADMPGLTPAFSKITLEQLLSHSSGIPTDDEEMIKLYFSDKSYDYSLHDYRRRIIAEWGSKNAPKIPEGSPFQYANFGYVIAGAMIEEVSGEAWESLITTRIFEPLGLTTAGLGPQATFGRYDAAIGHRIHDDGKIIPMPWGPAADVPAVMGPAGNAHMSISDFAIWADWNAGVGRRGPALVKPETVERLHTAIVTTPEIKNPKPGTPKTGQYALGWGLAKMDWTSRPVLTHNGSNSLNLATILVDSDHDIGIVVTTNFPGEKADAAVREMVEWLYRRYGPNGQTPIQ</sequence>
<keyword evidence="1" id="KW-0472">Membrane</keyword>
<dbReference type="KEGG" id="fiy:BN1229_v1_3698"/>
<dbReference type="InterPro" id="IPR001466">
    <property type="entry name" value="Beta-lactam-related"/>
</dbReference>
<name>A0A0D6JKT0_9HYPH</name>
<evidence type="ECO:0000313" key="3">
    <source>
        <dbReference type="EMBL" id="CPR22265.1"/>
    </source>
</evidence>
<gene>
    <name evidence="3" type="ORF">YBN1229_v1_3698</name>
</gene>
<evidence type="ECO:0000256" key="1">
    <source>
        <dbReference type="SAM" id="Phobius"/>
    </source>
</evidence>
<keyword evidence="4" id="KW-1185">Reference proteome</keyword>
<dbReference type="KEGG" id="fil:BN1229_v1_3704"/>
<dbReference type="PANTHER" id="PTHR46825">
    <property type="entry name" value="D-ALANYL-D-ALANINE-CARBOXYPEPTIDASE/ENDOPEPTIDASE AMPH"/>
    <property type="match status" value="1"/>
</dbReference>
<dbReference type="InterPro" id="IPR012338">
    <property type="entry name" value="Beta-lactam/transpept-like"/>
</dbReference>
<reference evidence="4" key="1">
    <citation type="submission" date="2015-02" db="EMBL/GenBank/DDBJ databases">
        <authorList>
            <person name="Chooi Y.-H."/>
        </authorList>
    </citation>
    <scope>NUCLEOTIDE SEQUENCE [LARGE SCALE GENOMIC DNA]</scope>
    <source>
        <strain evidence="4">strain Y</strain>
    </source>
</reference>
<keyword evidence="1" id="KW-0812">Transmembrane</keyword>
<dbReference type="Gene3D" id="3.40.710.10">
    <property type="entry name" value="DD-peptidase/beta-lactamase superfamily"/>
    <property type="match status" value="1"/>
</dbReference>
<organism evidence="3 4">
    <name type="scientific">Candidatus Filomicrobium marinum</name>
    <dbReference type="NCBI Taxonomy" id="1608628"/>
    <lineage>
        <taxon>Bacteria</taxon>
        <taxon>Pseudomonadati</taxon>
        <taxon>Pseudomonadota</taxon>
        <taxon>Alphaproteobacteria</taxon>
        <taxon>Hyphomicrobiales</taxon>
        <taxon>Hyphomicrobiaceae</taxon>
        <taxon>Filomicrobium</taxon>
    </lineage>
</organism>
<dbReference type="SUPFAM" id="SSF56601">
    <property type="entry name" value="beta-lactamase/transpeptidase-like"/>
    <property type="match status" value="1"/>
</dbReference>
<dbReference type="InterPro" id="IPR050491">
    <property type="entry name" value="AmpC-like"/>
</dbReference>
<protein>
    <submittedName>
        <fullName evidence="3">Beta-lactamase</fullName>
    </submittedName>
</protein>
<proteinExistence type="predicted"/>
<feature type="domain" description="Beta-lactamase-related" evidence="2">
    <location>
        <begin position="51"/>
        <end position="401"/>
    </location>
</feature>
<keyword evidence="1" id="KW-1133">Transmembrane helix</keyword>
<feature type="transmembrane region" description="Helical" evidence="1">
    <location>
        <begin position="16"/>
        <end position="38"/>
    </location>
</feature>
<dbReference type="EMBL" id="LN829119">
    <property type="protein sequence ID" value="CPR22265.1"/>
    <property type="molecule type" value="Genomic_DNA"/>
</dbReference>
<evidence type="ECO:0000259" key="2">
    <source>
        <dbReference type="Pfam" id="PF00144"/>
    </source>
</evidence>
<dbReference type="AlphaFoldDB" id="A0A0D6JKT0"/>
<dbReference type="Pfam" id="PF00144">
    <property type="entry name" value="Beta-lactamase"/>
    <property type="match status" value="1"/>
</dbReference>